<comment type="caution">
    <text evidence="1">The sequence shown here is derived from an EMBL/GenBank/DDBJ whole genome shotgun (WGS) entry which is preliminary data.</text>
</comment>
<gene>
    <name evidence="1" type="ORF">QIS74_12252</name>
</gene>
<dbReference type="Proteomes" id="UP001327957">
    <property type="component" value="Unassembled WGS sequence"/>
</dbReference>
<sequence length="40" mass="4519">MTRVWIMTASQSRDMPTIVLSSRCGNGTLFGTWEVFVLRA</sequence>
<evidence type="ECO:0000313" key="1">
    <source>
        <dbReference type="EMBL" id="KAK6208734.1"/>
    </source>
</evidence>
<organism evidence="1 2">
    <name type="scientific">Colletotrichum tabaci</name>
    <dbReference type="NCBI Taxonomy" id="1209068"/>
    <lineage>
        <taxon>Eukaryota</taxon>
        <taxon>Fungi</taxon>
        <taxon>Dikarya</taxon>
        <taxon>Ascomycota</taxon>
        <taxon>Pezizomycotina</taxon>
        <taxon>Sordariomycetes</taxon>
        <taxon>Hypocreomycetidae</taxon>
        <taxon>Glomerellales</taxon>
        <taxon>Glomerellaceae</taxon>
        <taxon>Colletotrichum</taxon>
        <taxon>Colletotrichum destructivum species complex</taxon>
    </lineage>
</organism>
<evidence type="ECO:0000313" key="2">
    <source>
        <dbReference type="Proteomes" id="UP001327957"/>
    </source>
</evidence>
<keyword evidence="2" id="KW-1185">Reference proteome</keyword>
<accession>A0AAV9SWR0</accession>
<dbReference type="EMBL" id="JASAOK010000049">
    <property type="protein sequence ID" value="KAK6208734.1"/>
    <property type="molecule type" value="Genomic_DNA"/>
</dbReference>
<reference evidence="1 2" key="1">
    <citation type="submission" date="2023-04" db="EMBL/GenBank/DDBJ databases">
        <title>Colletotrichum tabacum stain YC1 causing leaf anthracnose on Nicotiana tabacum(L.) cv.</title>
        <authorList>
            <person name="Ji Z."/>
            <person name="Wang M."/>
            <person name="Zhang J."/>
            <person name="Wang N."/>
            <person name="Zhou Z."/>
        </authorList>
    </citation>
    <scope>NUCLEOTIDE SEQUENCE [LARGE SCALE GENOMIC DNA]</scope>
    <source>
        <strain evidence="1 2">YC1</strain>
    </source>
</reference>
<dbReference type="AlphaFoldDB" id="A0AAV9SWR0"/>
<proteinExistence type="predicted"/>
<protein>
    <submittedName>
        <fullName evidence="1">Uncharacterized protein</fullName>
    </submittedName>
</protein>
<name>A0AAV9SWR0_9PEZI</name>